<keyword evidence="1" id="KW-0175">Coiled coil</keyword>
<gene>
    <name evidence="5" type="ORF">R1sor_013196</name>
</gene>
<accession>A0ABD3H8I4</accession>
<feature type="compositionally biased region" description="Low complexity" evidence="2">
    <location>
        <begin position="832"/>
        <end position="841"/>
    </location>
</feature>
<feature type="coiled-coil region" evidence="1">
    <location>
        <begin position="44"/>
        <end position="71"/>
    </location>
</feature>
<evidence type="ECO:0000313" key="6">
    <source>
        <dbReference type="Proteomes" id="UP001633002"/>
    </source>
</evidence>
<protein>
    <recommendedName>
        <fullName evidence="7">Reverse transcriptase domain-containing protein</fullName>
    </recommendedName>
</protein>
<evidence type="ECO:0000313" key="5">
    <source>
        <dbReference type="EMBL" id="KAL3686887.1"/>
    </source>
</evidence>
<feature type="compositionally biased region" description="Basic and acidic residues" evidence="2">
    <location>
        <begin position="788"/>
        <end position="802"/>
    </location>
</feature>
<dbReference type="Pfam" id="PF13966">
    <property type="entry name" value="zf-RVT"/>
    <property type="match status" value="1"/>
</dbReference>
<dbReference type="Proteomes" id="UP001633002">
    <property type="component" value="Unassembled WGS sequence"/>
</dbReference>
<dbReference type="SUPFAM" id="SSF56672">
    <property type="entry name" value="DNA/RNA polymerases"/>
    <property type="match status" value="1"/>
</dbReference>
<feature type="domain" description="Reverse transcriptase zinc-binding" evidence="4">
    <location>
        <begin position="609"/>
        <end position="673"/>
    </location>
</feature>
<feature type="domain" description="Reverse transcriptase" evidence="3">
    <location>
        <begin position="220"/>
        <end position="324"/>
    </location>
</feature>
<organism evidence="5 6">
    <name type="scientific">Riccia sorocarpa</name>
    <dbReference type="NCBI Taxonomy" id="122646"/>
    <lineage>
        <taxon>Eukaryota</taxon>
        <taxon>Viridiplantae</taxon>
        <taxon>Streptophyta</taxon>
        <taxon>Embryophyta</taxon>
        <taxon>Marchantiophyta</taxon>
        <taxon>Marchantiopsida</taxon>
        <taxon>Marchantiidae</taxon>
        <taxon>Marchantiales</taxon>
        <taxon>Ricciaceae</taxon>
        <taxon>Riccia</taxon>
    </lineage>
</organism>
<name>A0ABD3H8I4_9MARC</name>
<feature type="region of interest" description="Disordered" evidence="2">
    <location>
        <begin position="788"/>
        <end position="855"/>
    </location>
</feature>
<evidence type="ECO:0000259" key="4">
    <source>
        <dbReference type="Pfam" id="PF13966"/>
    </source>
</evidence>
<evidence type="ECO:0000256" key="1">
    <source>
        <dbReference type="SAM" id="Coils"/>
    </source>
</evidence>
<dbReference type="Pfam" id="PF00078">
    <property type="entry name" value="RVT_1"/>
    <property type="match status" value="1"/>
</dbReference>
<comment type="caution">
    <text evidence="5">The sequence shown here is derived from an EMBL/GenBank/DDBJ whole genome shotgun (WGS) entry which is preliminary data.</text>
</comment>
<reference evidence="5 6" key="1">
    <citation type="submission" date="2024-09" db="EMBL/GenBank/DDBJ databases">
        <title>Chromosome-scale assembly of Riccia sorocarpa.</title>
        <authorList>
            <person name="Paukszto L."/>
        </authorList>
    </citation>
    <scope>NUCLEOTIDE SEQUENCE [LARGE SCALE GENOMIC DNA]</scope>
    <source>
        <strain evidence="5">LP-2024</strain>
        <tissue evidence="5">Aerial parts of the thallus</tissue>
    </source>
</reference>
<evidence type="ECO:0008006" key="7">
    <source>
        <dbReference type="Google" id="ProtNLM"/>
    </source>
</evidence>
<dbReference type="InterPro" id="IPR026960">
    <property type="entry name" value="RVT-Znf"/>
</dbReference>
<sequence>MRPNLMDREEVQQKVRSTWEDHPTWAKDGRKRWALALGRVRIVLMEERKRRDREDEDVVKLQEQLNRCRREMPQVIFFFAALKAKMAQENITTLQREDGRTITDQEEIIQEVEQMYATLYAGVPEIEGAELKRHEVLQMVDRRLSIEQNEKIKEVPSEELIEETVRSLPAEKASGIDGVVVEILTRGWQFMKTDCFLMVRKMWASKKLLTKDNRGLIKLIPKNEDRFWLTNWRPITLLTVTYKIIAKIIASRLNSMMPGLVDRQQTGFIAGRDITENVLSLRLAQEWTQASGQQAIFVKLDFQKAYDRVLYVFLWETLAVAGISITLSEESFSSLTQEKGWILERLCRQFLWGWKEHNNPKTALVAWERIAQSRQDGGLGWIKFREKAAALHIKCILKLLTGEESEWTILAKSLILRTLRAGAYQREICQWELDEVLLLTKITKVRGSPTLSRMLKSWGQAKSWNSDRADLPGRFSLTQVMYLKSWGQAERGTLGSTITGLLRKGNITTLEVGQSLTAGGTSWRQRLQQTGLFPEEETLEEINNLEQWVRRISIGNGRLIDSKGWCWRDRTENFKWEGRVKTWPEKVRKREDFSGPLDGRWNIQGAPGSWQRRWTKLWEARISYRKKVWLWKILQRGFFTGSCAAEMRVSQGYCDRCQTQVETLEHVLWECRVLAERKAKLRALGAIPTQCHTLLSWIDATLTEARRDTSYIALLTSFADKVWKERNDRLFNQKIGQLPVGGILKNTYREIDAFPINSCSAATLQVTRTAKQTLEQWIHTWTNWKGREARQRPSFDNDRPDSTRSAGGSSAEDGDEEESEGGSSSTNSEAYTTSGTSSVASVEEESTTVDSRVSA</sequence>
<proteinExistence type="predicted"/>
<dbReference type="PANTHER" id="PTHR19446">
    <property type="entry name" value="REVERSE TRANSCRIPTASES"/>
    <property type="match status" value="1"/>
</dbReference>
<dbReference type="AlphaFoldDB" id="A0ABD3H8I4"/>
<dbReference type="InterPro" id="IPR000477">
    <property type="entry name" value="RT_dom"/>
</dbReference>
<dbReference type="InterPro" id="IPR043502">
    <property type="entry name" value="DNA/RNA_pol_sf"/>
</dbReference>
<dbReference type="EMBL" id="JBJQOH010000004">
    <property type="protein sequence ID" value="KAL3686887.1"/>
    <property type="molecule type" value="Genomic_DNA"/>
</dbReference>
<evidence type="ECO:0000256" key="2">
    <source>
        <dbReference type="SAM" id="MobiDB-lite"/>
    </source>
</evidence>
<evidence type="ECO:0000259" key="3">
    <source>
        <dbReference type="Pfam" id="PF00078"/>
    </source>
</evidence>
<keyword evidence="6" id="KW-1185">Reference proteome</keyword>